<dbReference type="InterPro" id="IPR003115">
    <property type="entry name" value="ParB_N"/>
</dbReference>
<gene>
    <name evidence="2" type="ORF">S06H3_63500</name>
</gene>
<dbReference type="PANTHER" id="PTHR33375">
    <property type="entry name" value="CHROMOSOME-PARTITIONING PROTEIN PARB-RELATED"/>
    <property type="match status" value="1"/>
</dbReference>
<dbReference type="SUPFAM" id="SSF110849">
    <property type="entry name" value="ParB/Sulfiredoxin"/>
    <property type="match status" value="1"/>
</dbReference>
<dbReference type="InterPro" id="IPR036086">
    <property type="entry name" value="ParB/Sulfiredoxin_sf"/>
</dbReference>
<feature type="domain" description="ParB-like N-terminal" evidence="1">
    <location>
        <begin position="4"/>
        <end position="93"/>
    </location>
</feature>
<dbReference type="Pfam" id="PF02195">
    <property type="entry name" value="ParB_N"/>
    <property type="match status" value="1"/>
</dbReference>
<name>X1Q6L1_9ZZZZ</name>
<dbReference type="SMART" id="SM00470">
    <property type="entry name" value="ParB"/>
    <property type="match status" value="1"/>
</dbReference>
<evidence type="ECO:0000313" key="2">
    <source>
        <dbReference type="EMBL" id="GAI46705.1"/>
    </source>
</evidence>
<dbReference type="GO" id="GO:0045881">
    <property type="term" value="P:positive regulation of sporulation resulting in formation of a cellular spore"/>
    <property type="evidence" value="ECO:0007669"/>
    <property type="project" value="TreeGrafter"/>
</dbReference>
<dbReference type="PANTHER" id="PTHR33375:SF1">
    <property type="entry name" value="CHROMOSOME-PARTITIONING PROTEIN PARB-RELATED"/>
    <property type="match status" value="1"/>
</dbReference>
<proteinExistence type="predicted"/>
<organism evidence="2">
    <name type="scientific">marine sediment metagenome</name>
    <dbReference type="NCBI Taxonomy" id="412755"/>
    <lineage>
        <taxon>unclassified sequences</taxon>
        <taxon>metagenomes</taxon>
        <taxon>ecological metagenomes</taxon>
    </lineage>
</organism>
<reference evidence="2" key="1">
    <citation type="journal article" date="2014" name="Front. Microbiol.">
        <title>High frequency of phylogenetically diverse reductive dehalogenase-homologous genes in deep subseafloor sedimentary metagenomes.</title>
        <authorList>
            <person name="Kawai M."/>
            <person name="Futagami T."/>
            <person name="Toyoda A."/>
            <person name="Takaki Y."/>
            <person name="Nishi S."/>
            <person name="Hori S."/>
            <person name="Arai W."/>
            <person name="Tsubouchi T."/>
            <person name="Morono Y."/>
            <person name="Uchiyama I."/>
            <person name="Ito T."/>
            <person name="Fujiyama A."/>
            <person name="Inagaki F."/>
            <person name="Takami H."/>
        </authorList>
    </citation>
    <scope>NUCLEOTIDE SEQUENCE</scope>
    <source>
        <strain evidence="2">Expedition CK06-06</strain>
    </source>
</reference>
<dbReference type="Gene3D" id="3.90.1530.10">
    <property type="entry name" value="Conserved hypothetical protein from pyrococcus furiosus pfu- 392566-001, ParB domain"/>
    <property type="match status" value="1"/>
</dbReference>
<dbReference type="EMBL" id="BARV01042134">
    <property type="protein sequence ID" value="GAI46705.1"/>
    <property type="molecule type" value="Genomic_DNA"/>
</dbReference>
<dbReference type="InterPro" id="IPR050336">
    <property type="entry name" value="Chromosome_partition/occlusion"/>
</dbReference>
<dbReference type="GO" id="GO:0005694">
    <property type="term" value="C:chromosome"/>
    <property type="evidence" value="ECO:0007669"/>
    <property type="project" value="TreeGrafter"/>
</dbReference>
<comment type="caution">
    <text evidence="2">The sequence shown here is derived from an EMBL/GenBank/DDBJ whole genome shotgun (WGS) entry which is preliminary data.</text>
</comment>
<evidence type="ECO:0000259" key="1">
    <source>
        <dbReference type="SMART" id="SM00470"/>
    </source>
</evidence>
<dbReference type="GO" id="GO:0007059">
    <property type="term" value="P:chromosome segregation"/>
    <property type="evidence" value="ECO:0007669"/>
    <property type="project" value="TreeGrafter"/>
</dbReference>
<feature type="non-terminal residue" evidence="2">
    <location>
        <position position="122"/>
    </location>
</feature>
<protein>
    <recommendedName>
        <fullName evidence="1">ParB-like N-terminal domain-containing protein</fullName>
    </recommendedName>
</protein>
<sequence length="122" mass="14199">MKFTNIDVNKIDINDDRFRISYFVSYKDLIESIKTAGLINPPVLSFREERPVIVSGWRRVLACRKLSLKSIPVFILEEMEDLEAFKLTIYENLSIRKYSIVEKAEILKKIKGFGAGEKEIVR</sequence>
<dbReference type="AlphaFoldDB" id="X1Q6L1"/>
<accession>X1Q6L1</accession>